<organism evidence="1 2">
    <name type="scientific">Fragilariopsis cylindrus CCMP1102</name>
    <dbReference type="NCBI Taxonomy" id="635003"/>
    <lineage>
        <taxon>Eukaryota</taxon>
        <taxon>Sar</taxon>
        <taxon>Stramenopiles</taxon>
        <taxon>Ochrophyta</taxon>
        <taxon>Bacillariophyta</taxon>
        <taxon>Bacillariophyceae</taxon>
        <taxon>Bacillariophycidae</taxon>
        <taxon>Bacillariales</taxon>
        <taxon>Bacillariaceae</taxon>
        <taxon>Fragilariopsis</taxon>
    </lineage>
</organism>
<dbReference type="OrthoDB" id="10642903at2759"/>
<dbReference type="KEGG" id="fcy:FRACYDRAFT_240916"/>
<evidence type="ECO:0000313" key="2">
    <source>
        <dbReference type="Proteomes" id="UP000095751"/>
    </source>
</evidence>
<keyword evidence="2" id="KW-1185">Reference proteome</keyword>
<reference evidence="1 2" key="1">
    <citation type="submission" date="2016-09" db="EMBL/GenBank/DDBJ databases">
        <title>Extensive genetic diversity and differential bi-allelic expression allows diatom success in the polar Southern Ocean.</title>
        <authorList>
            <consortium name="DOE Joint Genome Institute"/>
            <person name="Mock T."/>
            <person name="Otillar R.P."/>
            <person name="Strauss J."/>
            <person name="Dupont C."/>
            <person name="Frickenhaus S."/>
            <person name="Maumus F."/>
            <person name="Mcmullan M."/>
            <person name="Sanges R."/>
            <person name="Schmutz J."/>
            <person name="Toseland A."/>
            <person name="Valas R."/>
            <person name="Veluchamy A."/>
            <person name="Ward B.J."/>
            <person name="Allen A."/>
            <person name="Barry K."/>
            <person name="Falciatore A."/>
            <person name="Ferrante M."/>
            <person name="Fortunato A.E."/>
            <person name="Gloeckner G."/>
            <person name="Gruber A."/>
            <person name="Hipkin R."/>
            <person name="Janech M."/>
            <person name="Kroth P."/>
            <person name="Leese F."/>
            <person name="Lindquist E."/>
            <person name="Lyon B.R."/>
            <person name="Martin J."/>
            <person name="Mayer C."/>
            <person name="Parker M."/>
            <person name="Quesneville H."/>
            <person name="Raymond J."/>
            <person name="Uhlig C."/>
            <person name="Valentin K.U."/>
            <person name="Worden A.Z."/>
            <person name="Armbrust E.V."/>
            <person name="Bowler C."/>
            <person name="Green B."/>
            <person name="Moulton V."/>
            <person name="Van Oosterhout C."/>
            <person name="Grigoriev I."/>
        </authorList>
    </citation>
    <scope>NUCLEOTIDE SEQUENCE [LARGE SCALE GENOMIC DNA]</scope>
    <source>
        <strain evidence="1 2">CCMP1102</strain>
    </source>
</reference>
<dbReference type="EMBL" id="KV784360">
    <property type="protein sequence ID" value="OEU14376.1"/>
    <property type="molecule type" value="Genomic_DNA"/>
</dbReference>
<dbReference type="AlphaFoldDB" id="A0A1E7F888"/>
<name>A0A1E7F888_9STRA</name>
<evidence type="ECO:0000313" key="1">
    <source>
        <dbReference type="EMBL" id="OEU14376.1"/>
    </source>
</evidence>
<protein>
    <submittedName>
        <fullName evidence="1">Uncharacterized protein</fullName>
    </submittedName>
</protein>
<dbReference type="Proteomes" id="UP000095751">
    <property type="component" value="Unassembled WGS sequence"/>
</dbReference>
<proteinExistence type="predicted"/>
<accession>A0A1E7F888</accession>
<dbReference type="InParanoid" id="A0A1E7F888"/>
<gene>
    <name evidence="1" type="ORF">FRACYDRAFT_240916</name>
</gene>
<sequence length="215" mass="24496">MNTPSSAAEIAIGNIRSLFECSVLISQQKMKPEEAVVIFDAFCDENISLELNGKRYRYDWLLFSARQNWAKQSTFENLETEVLDRITFHYTYDFHFHDDEDEDYLQAVSQPPSYKIHCMATVNPKNSKVIKIKVMTGEAAMHLVHFNRHNLKELDTSSNTIDVNNNSIHGHVATQNILRIRPVTGSEGCKDIEIVAMSKFTTSSNASVDVDRYKG</sequence>